<feature type="region of interest" description="Disordered" evidence="1">
    <location>
        <begin position="205"/>
        <end position="294"/>
    </location>
</feature>
<protein>
    <submittedName>
        <fullName evidence="2">Uncharacterized protein</fullName>
    </submittedName>
</protein>
<evidence type="ECO:0000313" key="3">
    <source>
        <dbReference type="Proteomes" id="UP000295781"/>
    </source>
</evidence>
<evidence type="ECO:0000256" key="1">
    <source>
        <dbReference type="SAM" id="MobiDB-lite"/>
    </source>
</evidence>
<reference evidence="2 3" key="1">
    <citation type="submission" date="2015-09" db="EMBL/GenBank/DDBJ databases">
        <title>Sorangium comparison.</title>
        <authorList>
            <person name="Zaburannyi N."/>
            <person name="Bunk B."/>
            <person name="Overmann J."/>
            <person name="Mueller R."/>
        </authorList>
    </citation>
    <scope>NUCLEOTIDE SEQUENCE [LARGE SCALE GENOMIC DNA]</scope>
    <source>
        <strain evidence="2 3">So ceGT47</strain>
    </source>
</reference>
<feature type="compositionally biased region" description="Low complexity" evidence="1">
    <location>
        <begin position="215"/>
        <end position="225"/>
    </location>
</feature>
<feature type="region of interest" description="Disordered" evidence="1">
    <location>
        <begin position="385"/>
        <end position="412"/>
    </location>
</feature>
<feature type="compositionally biased region" description="Pro residues" evidence="1">
    <location>
        <begin position="226"/>
        <end position="235"/>
    </location>
</feature>
<dbReference type="EMBL" id="CP012670">
    <property type="protein sequence ID" value="AUX25617.1"/>
    <property type="molecule type" value="Genomic_DNA"/>
</dbReference>
<dbReference type="RefSeq" id="WP_129352653.1">
    <property type="nucleotide sequence ID" value="NZ_CP012670.1"/>
</dbReference>
<proteinExistence type="predicted"/>
<feature type="region of interest" description="Disordered" evidence="1">
    <location>
        <begin position="324"/>
        <end position="363"/>
    </location>
</feature>
<dbReference type="OrthoDB" id="5504366at2"/>
<dbReference type="AlphaFoldDB" id="A0A4P2Q7V8"/>
<accession>A0A4P2Q7V8</accession>
<name>A0A4P2Q7V8_SORCE</name>
<sequence length="479" mass="49647">MNAPSAGGSPDVESEPVLHGVSLAQFAAVSAALAQGVSLADVLALEGIAQASWPAAEAAWKVRLVDAPQQEGKGLFVSYQSRLAEAEDRLARRIAPLDTDLVAWTSFLKVYSSHPSPFELLSGLRLRMNDVSRLSRLWARRMTGSPELQERAAELVTETTAALPELRIEPGVLTLPSAAGTLAERVEPAPVGAAWEAPLVLPSSYRPGSSREARPAPGAPGVSPAESPPPRPAPLAPSTALSLDVPRGPALPFAPADPGRPSPMAAPGASTGSVPRAPDALTGTAPLPDGVPRGPALPFAGASAVAGASRSPPVVQAAPALTGTAPLSDGVPRGPALPFAPADPGRPSPMAVPGAARPAVNRAPEALTRTSLSLAIPRGPALPFANEPSGVTAPSAVAPASGSPGRFPSPQPPLTLVQHASLTRELVLEPWKSDEILRRYCISAAEKERLDAHFRQRFAEDPLLMARWNEVYRAGPDRR</sequence>
<dbReference type="Proteomes" id="UP000295781">
    <property type="component" value="Chromosome"/>
</dbReference>
<feature type="compositionally biased region" description="Low complexity" evidence="1">
    <location>
        <begin position="388"/>
        <end position="405"/>
    </location>
</feature>
<gene>
    <name evidence="2" type="ORF">SOCEGT47_061660</name>
</gene>
<evidence type="ECO:0000313" key="2">
    <source>
        <dbReference type="EMBL" id="AUX25617.1"/>
    </source>
</evidence>
<organism evidence="2 3">
    <name type="scientific">Sorangium cellulosum</name>
    <name type="common">Polyangium cellulosum</name>
    <dbReference type="NCBI Taxonomy" id="56"/>
    <lineage>
        <taxon>Bacteria</taxon>
        <taxon>Pseudomonadati</taxon>
        <taxon>Myxococcota</taxon>
        <taxon>Polyangia</taxon>
        <taxon>Polyangiales</taxon>
        <taxon>Polyangiaceae</taxon>
        <taxon>Sorangium</taxon>
    </lineage>
</organism>